<evidence type="ECO:0000313" key="2">
    <source>
        <dbReference type="Proteomes" id="UP000077037"/>
    </source>
</evidence>
<name>A0A157Q0T8_9BORD</name>
<dbReference type="Proteomes" id="UP000077037">
    <property type="component" value="Unassembled WGS sequence"/>
</dbReference>
<dbReference type="RefSeq" id="WP_066414653.1">
    <property type="nucleotide sequence ID" value="NZ_FKBS01000017.1"/>
</dbReference>
<proteinExistence type="predicted"/>
<dbReference type="AlphaFoldDB" id="A0A157Q0T8"/>
<evidence type="ECO:0000313" key="1">
    <source>
        <dbReference type="EMBL" id="SAI39495.1"/>
    </source>
</evidence>
<gene>
    <name evidence="1" type="primary">gspC_1</name>
    <name evidence="1" type="ORF">SAMEA1982600_03088</name>
</gene>
<dbReference type="OrthoDB" id="8687760at2"/>
<reference evidence="1 2" key="1">
    <citation type="submission" date="2016-03" db="EMBL/GenBank/DDBJ databases">
        <authorList>
            <consortium name="Pathogen Informatics"/>
        </authorList>
    </citation>
    <scope>NUCLEOTIDE SEQUENCE [LARGE SCALE GENOMIC DNA]</scope>
    <source>
        <strain evidence="1 2">NCTC13364</strain>
    </source>
</reference>
<protein>
    <submittedName>
        <fullName evidence="1">General secretion pathway protein C</fullName>
    </submittedName>
</protein>
<organism evidence="1 2">
    <name type="scientific">Bordetella ansorpii</name>
    <dbReference type="NCBI Taxonomy" id="288768"/>
    <lineage>
        <taxon>Bacteria</taxon>
        <taxon>Pseudomonadati</taxon>
        <taxon>Pseudomonadota</taxon>
        <taxon>Betaproteobacteria</taxon>
        <taxon>Burkholderiales</taxon>
        <taxon>Alcaligenaceae</taxon>
        <taxon>Bordetella</taxon>
    </lineage>
</organism>
<sequence>MRFTARSFRPTLPGAARLAAILAAAAAIGVWGAILLAPSPDRLPPAVASAPVRQANVEPVALWFGRDGVLQTQIAVLGLIAQGANGAAVISVNGGPPAALAVGQTAAPGIVLAAVDSQGVVLDANGTRTRVAAPPYEAAPGGITTVR</sequence>
<dbReference type="EMBL" id="FKBS01000017">
    <property type="protein sequence ID" value="SAI39495.1"/>
    <property type="molecule type" value="Genomic_DNA"/>
</dbReference>
<accession>A0A157Q0T8</accession>